<dbReference type="PROSITE" id="PS51186">
    <property type="entry name" value="GNAT"/>
    <property type="match status" value="1"/>
</dbReference>
<evidence type="ECO:0000313" key="2">
    <source>
        <dbReference type="EMBL" id="HIU35468.1"/>
    </source>
</evidence>
<evidence type="ECO:0000259" key="1">
    <source>
        <dbReference type="PROSITE" id="PS51186"/>
    </source>
</evidence>
<dbReference type="EMBL" id="DVMW01000024">
    <property type="protein sequence ID" value="HIU35468.1"/>
    <property type="molecule type" value="Genomic_DNA"/>
</dbReference>
<dbReference type="Gene3D" id="3.40.630.30">
    <property type="match status" value="1"/>
</dbReference>
<organism evidence="2 3">
    <name type="scientific">Candidatus Fimenecus excrementigallinarum</name>
    <dbReference type="NCBI Taxonomy" id="2840816"/>
    <lineage>
        <taxon>Bacteria</taxon>
        <taxon>Bacillati</taxon>
        <taxon>Bacillota</taxon>
        <taxon>Clostridia</taxon>
        <taxon>Candidatus Fimenecus</taxon>
    </lineage>
</organism>
<feature type="domain" description="N-acetyltransferase" evidence="1">
    <location>
        <begin position="1"/>
        <end position="149"/>
    </location>
</feature>
<dbReference type="Proteomes" id="UP000824071">
    <property type="component" value="Unassembled WGS sequence"/>
</dbReference>
<evidence type="ECO:0000313" key="3">
    <source>
        <dbReference type="Proteomes" id="UP000824071"/>
    </source>
</evidence>
<dbReference type="Pfam" id="PF00583">
    <property type="entry name" value="Acetyltransf_1"/>
    <property type="match status" value="1"/>
</dbReference>
<protein>
    <submittedName>
        <fullName evidence="2">GNAT family N-acetyltransferase</fullName>
    </submittedName>
</protein>
<dbReference type="AlphaFoldDB" id="A0A9D1IDZ5"/>
<sequence length="190" mass="21762">MQLETLSTRRQRRVWRKLYKQAFPRQERKPFSLMRRRSRTRDMELLSILGDDGAFLGLAAVALHEDLALLAYFAVSACARGKGVGSKALTLLKARYQSRRLFLEIERTGVPAQNAEQRARRKAFYLRAGFSPCPFLVSLFGVEMEVLCFGNPVSFEEYRSVYTRFSGARADRFVRLLPPPKNTTTPHPDS</sequence>
<name>A0A9D1IDZ5_9FIRM</name>
<comment type="caution">
    <text evidence="2">The sequence shown here is derived from an EMBL/GenBank/DDBJ whole genome shotgun (WGS) entry which is preliminary data.</text>
</comment>
<reference evidence="2" key="1">
    <citation type="submission" date="2020-10" db="EMBL/GenBank/DDBJ databases">
        <authorList>
            <person name="Gilroy R."/>
        </authorList>
    </citation>
    <scope>NUCLEOTIDE SEQUENCE</scope>
    <source>
        <strain evidence="2">ChiGjej1B1-19959</strain>
    </source>
</reference>
<proteinExistence type="predicted"/>
<gene>
    <name evidence="2" type="ORF">IAC53_02535</name>
</gene>
<accession>A0A9D1IDZ5</accession>
<dbReference type="InterPro" id="IPR016181">
    <property type="entry name" value="Acyl_CoA_acyltransferase"/>
</dbReference>
<reference evidence="2" key="2">
    <citation type="journal article" date="2021" name="PeerJ">
        <title>Extensive microbial diversity within the chicken gut microbiome revealed by metagenomics and culture.</title>
        <authorList>
            <person name="Gilroy R."/>
            <person name="Ravi A."/>
            <person name="Getino M."/>
            <person name="Pursley I."/>
            <person name="Horton D.L."/>
            <person name="Alikhan N.F."/>
            <person name="Baker D."/>
            <person name="Gharbi K."/>
            <person name="Hall N."/>
            <person name="Watson M."/>
            <person name="Adriaenssens E.M."/>
            <person name="Foster-Nyarko E."/>
            <person name="Jarju S."/>
            <person name="Secka A."/>
            <person name="Antonio M."/>
            <person name="Oren A."/>
            <person name="Chaudhuri R.R."/>
            <person name="La Ragione R."/>
            <person name="Hildebrand F."/>
            <person name="Pallen M.J."/>
        </authorList>
    </citation>
    <scope>NUCLEOTIDE SEQUENCE</scope>
    <source>
        <strain evidence="2">ChiGjej1B1-19959</strain>
    </source>
</reference>
<dbReference type="GO" id="GO:0016747">
    <property type="term" value="F:acyltransferase activity, transferring groups other than amino-acyl groups"/>
    <property type="evidence" value="ECO:0007669"/>
    <property type="project" value="InterPro"/>
</dbReference>
<dbReference type="InterPro" id="IPR000182">
    <property type="entry name" value="GNAT_dom"/>
</dbReference>
<dbReference type="SUPFAM" id="SSF55729">
    <property type="entry name" value="Acyl-CoA N-acyltransferases (Nat)"/>
    <property type="match status" value="1"/>
</dbReference>